<evidence type="ECO:0000259" key="3">
    <source>
        <dbReference type="PROSITE" id="PS50901"/>
    </source>
</evidence>
<dbReference type="SUPFAM" id="SSF46785">
    <property type="entry name" value="Winged helix' DNA-binding domain"/>
    <property type="match status" value="1"/>
</dbReference>
<dbReference type="PANTHER" id="PTHR22683">
    <property type="entry name" value="SPORULATION PROTEIN RELATED"/>
    <property type="match status" value="1"/>
</dbReference>
<dbReference type="PROSITE" id="PS50901">
    <property type="entry name" value="FTSK"/>
    <property type="match status" value="1"/>
</dbReference>
<dbReference type="SMART" id="SM00843">
    <property type="entry name" value="Ftsk_gamma"/>
    <property type="match status" value="1"/>
</dbReference>
<dbReference type="Pfam" id="PF01580">
    <property type="entry name" value="FtsK_SpoIIIE"/>
    <property type="match status" value="1"/>
</dbReference>
<sequence length="235" mass="25278">YGNTDANSVDPGPVLSKMPYIVVIVDEFADLMLVAGKRIEELITRIAQRARAAGIHLVVATQRPSVDVVTGLIKANIPTRVAFQVSSRADSRTVLDQMGAEQLLGHGDMLFLPPGTGYPVRVHGSFVSDQEVLRVTDQLKKGGTPEYLDEIIEGDRGDDSEALNGTSIGGEEDPLYDQALAFVTETRRASISSIQRHLRVGYNRAARMIEAMEVAGAVGPLESGKRDVLVPGPAD</sequence>
<evidence type="ECO:0000256" key="2">
    <source>
        <dbReference type="ARBA" id="ARBA00022840"/>
    </source>
</evidence>
<feature type="non-terminal residue" evidence="4">
    <location>
        <position position="1"/>
    </location>
</feature>
<proteinExistence type="predicted"/>
<dbReference type="InterPro" id="IPR002543">
    <property type="entry name" value="FtsK_dom"/>
</dbReference>
<keyword evidence="1" id="KW-0547">Nucleotide-binding</keyword>
<accession>A0A382YQ12</accession>
<protein>
    <recommendedName>
        <fullName evidence="3">FtsK domain-containing protein</fullName>
    </recommendedName>
</protein>
<dbReference type="Pfam" id="PF09397">
    <property type="entry name" value="FtsK_gamma"/>
    <property type="match status" value="1"/>
</dbReference>
<dbReference type="Gene3D" id="3.40.50.300">
    <property type="entry name" value="P-loop containing nucleotide triphosphate hydrolases"/>
    <property type="match status" value="1"/>
</dbReference>
<dbReference type="GO" id="GO:0003677">
    <property type="term" value="F:DNA binding"/>
    <property type="evidence" value="ECO:0007669"/>
    <property type="project" value="InterPro"/>
</dbReference>
<dbReference type="SUPFAM" id="SSF52540">
    <property type="entry name" value="P-loop containing nucleoside triphosphate hydrolases"/>
    <property type="match status" value="1"/>
</dbReference>
<feature type="domain" description="FtsK" evidence="3">
    <location>
        <begin position="1"/>
        <end position="92"/>
    </location>
</feature>
<dbReference type="GO" id="GO:0005524">
    <property type="term" value="F:ATP binding"/>
    <property type="evidence" value="ECO:0007669"/>
    <property type="project" value="UniProtKB-KW"/>
</dbReference>
<dbReference type="InterPro" id="IPR036390">
    <property type="entry name" value="WH_DNA-bd_sf"/>
</dbReference>
<organism evidence="4">
    <name type="scientific">marine metagenome</name>
    <dbReference type="NCBI Taxonomy" id="408172"/>
    <lineage>
        <taxon>unclassified sequences</taxon>
        <taxon>metagenomes</taxon>
        <taxon>ecological metagenomes</taxon>
    </lineage>
</organism>
<name>A0A382YQ12_9ZZZZ</name>
<dbReference type="InterPro" id="IPR027417">
    <property type="entry name" value="P-loop_NTPase"/>
</dbReference>
<gene>
    <name evidence="4" type="ORF">METZ01_LOCUS437452</name>
</gene>
<keyword evidence="2" id="KW-0067">ATP-binding</keyword>
<dbReference type="InterPro" id="IPR018541">
    <property type="entry name" value="Ftsk_gamma"/>
</dbReference>
<dbReference type="EMBL" id="UINC01177134">
    <property type="protein sequence ID" value="SVD84598.1"/>
    <property type="molecule type" value="Genomic_DNA"/>
</dbReference>
<dbReference type="InterPro" id="IPR050206">
    <property type="entry name" value="FtsK/SpoIIIE/SftA"/>
</dbReference>
<dbReference type="InterPro" id="IPR036388">
    <property type="entry name" value="WH-like_DNA-bd_sf"/>
</dbReference>
<reference evidence="4" key="1">
    <citation type="submission" date="2018-05" db="EMBL/GenBank/DDBJ databases">
        <authorList>
            <person name="Lanie J.A."/>
            <person name="Ng W.-L."/>
            <person name="Kazmierczak K.M."/>
            <person name="Andrzejewski T.M."/>
            <person name="Davidsen T.M."/>
            <person name="Wayne K.J."/>
            <person name="Tettelin H."/>
            <person name="Glass J.I."/>
            <person name="Rusch D."/>
            <person name="Podicherti R."/>
            <person name="Tsui H.-C.T."/>
            <person name="Winkler M.E."/>
        </authorList>
    </citation>
    <scope>NUCLEOTIDE SEQUENCE</scope>
</reference>
<dbReference type="PANTHER" id="PTHR22683:SF41">
    <property type="entry name" value="DNA TRANSLOCASE FTSK"/>
    <property type="match status" value="1"/>
</dbReference>
<dbReference type="AlphaFoldDB" id="A0A382YQ12"/>
<dbReference type="Gene3D" id="1.10.10.10">
    <property type="entry name" value="Winged helix-like DNA-binding domain superfamily/Winged helix DNA-binding domain"/>
    <property type="match status" value="1"/>
</dbReference>
<evidence type="ECO:0000313" key="4">
    <source>
        <dbReference type="EMBL" id="SVD84598.1"/>
    </source>
</evidence>
<evidence type="ECO:0000256" key="1">
    <source>
        <dbReference type="ARBA" id="ARBA00022741"/>
    </source>
</evidence>